<accession>A0ABD1LJG9</accession>
<reference evidence="1 2" key="1">
    <citation type="submission" date="2024-08" db="EMBL/GenBank/DDBJ databases">
        <title>Insights into the chromosomal genome structure of Flemingia macrophylla.</title>
        <authorList>
            <person name="Ding Y."/>
            <person name="Zhao Y."/>
            <person name="Bi W."/>
            <person name="Wu M."/>
            <person name="Zhao G."/>
            <person name="Gong Y."/>
            <person name="Li W."/>
            <person name="Zhang P."/>
        </authorList>
    </citation>
    <scope>NUCLEOTIDE SEQUENCE [LARGE SCALE GENOMIC DNA]</scope>
    <source>
        <strain evidence="1">DYQJB</strain>
        <tissue evidence="1">Leaf</tissue>
    </source>
</reference>
<keyword evidence="2" id="KW-1185">Reference proteome</keyword>
<name>A0ABD1LJG9_9FABA</name>
<dbReference type="Proteomes" id="UP001603857">
    <property type="component" value="Unassembled WGS sequence"/>
</dbReference>
<comment type="caution">
    <text evidence="1">The sequence shown here is derived from an EMBL/GenBank/DDBJ whole genome shotgun (WGS) entry which is preliminary data.</text>
</comment>
<proteinExistence type="predicted"/>
<protein>
    <submittedName>
        <fullName evidence="1">Uncharacterized protein</fullName>
    </submittedName>
</protein>
<gene>
    <name evidence="1" type="ORF">Fmac_028060</name>
</gene>
<dbReference type="AlphaFoldDB" id="A0ABD1LJG9"/>
<organism evidence="1 2">
    <name type="scientific">Flemingia macrophylla</name>
    <dbReference type="NCBI Taxonomy" id="520843"/>
    <lineage>
        <taxon>Eukaryota</taxon>
        <taxon>Viridiplantae</taxon>
        <taxon>Streptophyta</taxon>
        <taxon>Embryophyta</taxon>
        <taxon>Tracheophyta</taxon>
        <taxon>Spermatophyta</taxon>
        <taxon>Magnoliopsida</taxon>
        <taxon>eudicotyledons</taxon>
        <taxon>Gunneridae</taxon>
        <taxon>Pentapetalae</taxon>
        <taxon>rosids</taxon>
        <taxon>fabids</taxon>
        <taxon>Fabales</taxon>
        <taxon>Fabaceae</taxon>
        <taxon>Papilionoideae</taxon>
        <taxon>50 kb inversion clade</taxon>
        <taxon>NPAAA clade</taxon>
        <taxon>indigoferoid/millettioid clade</taxon>
        <taxon>Phaseoleae</taxon>
        <taxon>Flemingia</taxon>
    </lineage>
</organism>
<sequence length="151" mass="17050">MEGISVTVCKGVKNYWRRRRRGYQRLNGSGRRRTKRVELGGGKPRFWRWRIRVAPKIRIGKIPSPKKMLLWVRDAYVRMMVGLANSRVTTVAPSASAFGGGALSAPDTSFGRAPPKEYDHKMIIQIYNSLLMHHHGPLLPPDASSQVACPR</sequence>
<dbReference type="PANTHER" id="PTHR33702:SF5">
    <property type="entry name" value="OS01G0308600 PROTEIN"/>
    <property type="match status" value="1"/>
</dbReference>
<dbReference type="PANTHER" id="PTHR33702">
    <property type="entry name" value="BNAA09G40010D PROTEIN"/>
    <property type="match status" value="1"/>
</dbReference>
<evidence type="ECO:0000313" key="2">
    <source>
        <dbReference type="Proteomes" id="UP001603857"/>
    </source>
</evidence>
<evidence type="ECO:0000313" key="1">
    <source>
        <dbReference type="EMBL" id="KAL2323681.1"/>
    </source>
</evidence>
<dbReference type="EMBL" id="JBGMDY010000009">
    <property type="protein sequence ID" value="KAL2323681.1"/>
    <property type="molecule type" value="Genomic_DNA"/>
</dbReference>